<feature type="compositionally biased region" description="Polar residues" evidence="6">
    <location>
        <begin position="217"/>
        <end position="234"/>
    </location>
</feature>
<evidence type="ECO:0000256" key="4">
    <source>
        <dbReference type="ARBA" id="ARBA00023163"/>
    </source>
</evidence>
<dbReference type="PROSITE" id="PS51032">
    <property type="entry name" value="AP2_ERF"/>
    <property type="match status" value="1"/>
</dbReference>
<reference evidence="8 10" key="2">
    <citation type="journal article" date="2018" name="Plant J.">
        <title>The Physcomitrella patens chromosome-scale assembly reveals moss genome structure and evolution.</title>
        <authorList>
            <person name="Lang D."/>
            <person name="Ullrich K.K."/>
            <person name="Murat F."/>
            <person name="Fuchs J."/>
            <person name="Jenkins J."/>
            <person name="Haas F.B."/>
            <person name="Piednoel M."/>
            <person name="Gundlach H."/>
            <person name="Van Bel M."/>
            <person name="Meyberg R."/>
            <person name="Vives C."/>
            <person name="Morata J."/>
            <person name="Symeonidi A."/>
            <person name="Hiss M."/>
            <person name="Muchero W."/>
            <person name="Kamisugi Y."/>
            <person name="Saleh O."/>
            <person name="Blanc G."/>
            <person name="Decker E.L."/>
            <person name="van Gessel N."/>
            <person name="Grimwood J."/>
            <person name="Hayes R.D."/>
            <person name="Graham S.W."/>
            <person name="Gunter L.E."/>
            <person name="McDaniel S.F."/>
            <person name="Hoernstein S.N.W."/>
            <person name="Larsson A."/>
            <person name="Li F.W."/>
            <person name="Perroud P.F."/>
            <person name="Phillips J."/>
            <person name="Ranjan P."/>
            <person name="Rokshar D.S."/>
            <person name="Rothfels C.J."/>
            <person name="Schneider L."/>
            <person name="Shu S."/>
            <person name="Stevenson D.W."/>
            <person name="Thummler F."/>
            <person name="Tillich M."/>
            <person name="Villarreal Aguilar J.C."/>
            <person name="Widiez T."/>
            <person name="Wong G.K."/>
            <person name="Wymore A."/>
            <person name="Zhang Y."/>
            <person name="Zimmer A.D."/>
            <person name="Quatrano R.S."/>
            <person name="Mayer K.F.X."/>
            <person name="Goodstein D."/>
            <person name="Casacuberta J.M."/>
            <person name="Vandepoele K."/>
            <person name="Reski R."/>
            <person name="Cuming A.C."/>
            <person name="Tuskan G.A."/>
            <person name="Maumus F."/>
            <person name="Salse J."/>
            <person name="Schmutz J."/>
            <person name="Rensing S.A."/>
        </authorList>
    </citation>
    <scope>NUCLEOTIDE SEQUENCE [LARGE SCALE GENOMIC DNA]</scope>
    <source>
        <strain evidence="9 10">cv. Gransden 2004</strain>
    </source>
</reference>
<dbReference type="SUPFAM" id="SSF54171">
    <property type="entry name" value="DNA-binding domain"/>
    <property type="match status" value="1"/>
</dbReference>
<dbReference type="Gramene" id="Pp3c6_28370V3.1">
    <property type="protein sequence ID" value="Pp3c6_28370V3.1"/>
    <property type="gene ID" value="Pp3c6_28370"/>
</dbReference>
<name>A0A2K1KHH2_PHYPA</name>
<evidence type="ECO:0000256" key="5">
    <source>
        <dbReference type="ARBA" id="ARBA00023242"/>
    </source>
</evidence>
<dbReference type="OrthoDB" id="1925932at2759"/>
<comment type="subcellular location">
    <subcellularLocation>
        <location evidence="1">Nucleus</location>
    </subcellularLocation>
</comment>
<feature type="compositionally biased region" description="Polar residues" evidence="6">
    <location>
        <begin position="343"/>
        <end position="386"/>
    </location>
</feature>
<dbReference type="PANTHER" id="PTHR31190:SF181">
    <property type="entry name" value="OS02G0764700 PROTEIN"/>
    <property type="match status" value="1"/>
</dbReference>
<dbReference type="EMBL" id="ABEU02000006">
    <property type="protein sequence ID" value="PNR53209.1"/>
    <property type="molecule type" value="Genomic_DNA"/>
</dbReference>
<keyword evidence="10" id="KW-1185">Reference proteome</keyword>
<dbReference type="InterPro" id="IPR044808">
    <property type="entry name" value="ERF_plant"/>
</dbReference>
<feature type="compositionally biased region" description="Basic residues" evidence="6">
    <location>
        <begin position="239"/>
        <end position="248"/>
    </location>
</feature>
<feature type="region of interest" description="Disordered" evidence="6">
    <location>
        <begin position="176"/>
        <end position="248"/>
    </location>
</feature>
<dbReference type="RefSeq" id="XP_024379224.1">
    <property type="nucleotide sequence ID" value="XM_024523456.2"/>
</dbReference>
<dbReference type="Pfam" id="PF00847">
    <property type="entry name" value="AP2"/>
    <property type="match status" value="1"/>
</dbReference>
<feature type="region of interest" description="Disordered" evidence="6">
    <location>
        <begin position="562"/>
        <end position="591"/>
    </location>
</feature>
<feature type="compositionally biased region" description="Polar residues" evidence="6">
    <location>
        <begin position="51"/>
        <end position="62"/>
    </location>
</feature>
<dbReference type="InterPro" id="IPR001471">
    <property type="entry name" value="AP2/ERF_dom"/>
</dbReference>
<evidence type="ECO:0000313" key="8">
    <source>
        <dbReference type="EMBL" id="PNR53209.1"/>
    </source>
</evidence>
<dbReference type="GO" id="GO:0009873">
    <property type="term" value="P:ethylene-activated signaling pathway"/>
    <property type="evidence" value="ECO:0007669"/>
    <property type="project" value="InterPro"/>
</dbReference>
<sequence>MCFLQSLPGRNLSSDKLDPSNDPPDTGGHSSPSRTRAGSGQISKAFKMVSALTQTGGASSRQDYPESQRAENTAPGKGIVGQKRHRSSPTAQELVGYGETWNEQAPSARNIKQEVGTSTGALKRETDAGSYVNVTDARAVTWTRVLVDPKAESTERPGTYSRSLSLTQEIFTSQDSCKISDLSTPPHSSPLSIEDVPRPSGGNLEKLDQAGKVGDGSSHQQESSEAGPLVTQQVLAPPPKKRRYRGVRQRPWGKWAAEIRDPQKAARVWLGTFDTAEQAAMAYDTAAIRFRGLRAKLNFPDGLISPASLAVGIATASQPESSPTSIPVTTLSTSTSFLSQSSGRSIQSMPRSRNLPSISSEARTSVPYQSPSVPLPSHQISSGASAQNLRSLQAPGIFEPLARSPGLMQLSGSNSGDNQSGRRQGLMSFQQPQTHPQWQRLQPGSYQSLVPVQQQNSQTLRQTPELSRPISSLQYENLYGEGPHDPILHYEPSTSGVPQSFSVDFCGANLISDPGGQGFPTSQSPTAFIDHHSPSSASVSSANPTPYIELSYDQIFDQPGEVQSTFPDAVSPSGILSLDNPFSDDTSLCQE</sequence>
<keyword evidence="5" id="KW-0539">Nucleus</keyword>
<dbReference type="PANTHER" id="PTHR31190">
    <property type="entry name" value="DNA-BINDING DOMAIN"/>
    <property type="match status" value="1"/>
</dbReference>
<dbReference type="RefSeq" id="XP_024379225.1">
    <property type="nucleotide sequence ID" value="XM_024523457.2"/>
</dbReference>
<feature type="compositionally biased region" description="Low complexity" evidence="6">
    <location>
        <begin position="329"/>
        <end position="342"/>
    </location>
</feature>
<feature type="compositionally biased region" description="Polar residues" evidence="6">
    <location>
        <begin position="410"/>
        <end position="439"/>
    </location>
</feature>
<evidence type="ECO:0000313" key="9">
    <source>
        <dbReference type="EnsemblPlants" id="Pp3c6_28370V3.1"/>
    </source>
</evidence>
<dbReference type="InterPro" id="IPR036955">
    <property type="entry name" value="AP2/ERF_dom_sf"/>
</dbReference>
<organism evidence="8">
    <name type="scientific">Physcomitrium patens</name>
    <name type="common">Spreading-leaved earth moss</name>
    <name type="synonym">Physcomitrella patens</name>
    <dbReference type="NCBI Taxonomy" id="3218"/>
    <lineage>
        <taxon>Eukaryota</taxon>
        <taxon>Viridiplantae</taxon>
        <taxon>Streptophyta</taxon>
        <taxon>Embryophyta</taxon>
        <taxon>Bryophyta</taxon>
        <taxon>Bryophytina</taxon>
        <taxon>Bryopsida</taxon>
        <taxon>Funariidae</taxon>
        <taxon>Funariales</taxon>
        <taxon>Funariaceae</taxon>
        <taxon>Physcomitrium</taxon>
    </lineage>
</organism>
<protein>
    <recommendedName>
        <fullName evidence="7">AP2/ERF domain-containing protein</fullName>
    </recommendedName>
</protein>
<dbReference type="EnsemblPlants" id="Pp3c6_28370V3.2">
    <property type="protein sequence ID" value="Pp3c6_28370V3.2"/>
    <property type="gene ID" value="Pp3c6_28370"/>
</dbReference>
<dbReference type="KEGG" id="ppp:112284010"/>
<dbReference type="GO" id="GO:0005634">
    <property type="term" value="C:nucleus"/>
    <property type="evidence" value="ECO:0007669"/>
    <property type="project" value="UniProtKB-SubCell"/>
</dbReference>
<dbReference type="Gramene" id="Pp3c6_28370V3.2">
    <property type="protein sequence ID" value="Pp3c6_28370V3.2"/>
    <property type="gene ID" value="Pp3c6_28370"/>
</dbReference>
<feature type="domain" description="AP2/ERF" evidence="7">
    <location>
        <begin position="243"/>
        <end position="300"/>
    </location>
</feature>
<dbReference type="EnsemblPlants" id="Pp3c6_28370V3.3">
    <property type="protein sequence ID" value="Pp3c6_28370V3.3"/>
    <property type="gene ID" value="Pp3c6_28370"/>
</dbReference>
<dbReference type="CDD" id="cd00018">
    <property type="entry name" value="AP2"/>
    <property type="match status" value="1"/>
</dbReference>
<dbReference type="AlphaFoldDB" id="A0A2K1KHH2"/>
<accession>A0A2K1KHH2</accession>
<dbReference type="Proteomes" id="UP000006727">
    <property type="component" value="Chromosome 6"/>
</dbReference>
<feature type="region of interest" description="Disordered" evidence="6">
    <location>
        <begin position="1"/>
        <end position="91"/>
    </location>
</feature>
<feature type="compositionally biased region" description="Polar residues" evidence="6">
    <location>
        <begin position="317"/>
        <end position="328"/>
    </location>
</feature>
<reference evidence="8 10" key="1">
    <citation type="journal article" date="2008" name="Science">
        <title>The Physcomitrella genome reveals evolutionary insights into the conquest of land by plants.</title>
        <authorList>
            <person name="Rensing S."/>
            <person name="Lang D."/>
            <person name="Zimmer A."/>
            <person name="Terry A."/>
            <person name="Salamov A."/>
            <person name="Shapiro H."/>
            <person name="Nishiyama T."/>
            <person name="Perroud P.-F."/>
            <person name="Lindquist E."/>
            <person name="Kamisugi Y."/>
            <person name="Tanahashi T."/>
            <person name="Sakakibara K."/>
            <person name="Fujita T."/>
            <person name="Oishi K."/>
            <person name="Shin-I T."/>
            <person name="Kuroki Y."/>
            <person name="Toyoda A."/>
            <person name="Suzuki Y."/>
            <person name="Hashimoto A."/>
            <person name="Yamaguchi K."/>
            <person name="Sugano A."/>
            <person name="Kohara Y."/>
            <person name="Fujiyama A."/>
            <person name="Anterola A."/>
            <person name="Aoki S."/>
            <person name="Ashton N."/>
            <person name="Barbazuk W.B."/>
            <person name="Barker E."/>
            <person name="Bennetzen J."/>
            <person name="Bezanilla M."/>
            <person name="Blankenship R."/>
            <person name="Cho S.H."/>
            <person name="Dutcher S."/>
            <person name="Estelle M."/>
            <person name="Fawcett J.A."/>
            <person name="Gundlach H."/>
            <person name="Hanada K."/>
            <person name="Heyl A."/>
            <person name="Hicks K.A."/>
            <person name="Hugh J."/>
            <person name="Lohr M."/>
            <person name="Mayer K."/>
            <person name="Melkozernov A."/>
            <person name="Murata T."/>
            <person name="Nelson D."/>
            <person name="Pils B."/>
            <person name="Prigge M."/>
            <person name="Reiss B."/>
            <person name="Renner T."/>
            <person name="Rombauts S."/>
            <person name="Rushton P."/>
            <person name="Sanderfoot A."/>
            <person name="Schween G."/>
            <person name="Shiu S.-H."/>
            <person name="Stueber K."/>
            <person name="Theodoulou F.L."/>
            <person name="Tu H."/>
            <person name="Van de Peer Y."/>
            <person name="Verrier P.J."/>
            <person name="Waters E."/>
            <person name="Wood A."/>
            <person name="Yang L."/>
            <person name="Cove D."/>
            <person name="Cuming A."/>
            <person name="Hasebe M."/>
            <person name="Lucas S."/>
            <person name="Mishler D.B."/>
            <person name="Reski R."/>
            <person name="Grigoriev I."/>
            <person name="Quatrano R.S."/>
            <person name="Boore J.L."/>
        </authorList>
    </citation>
    <scope>NUCLEOTIDE SEQUENCE [LARGE SCALE GENOMIC DNA]</scope>
    <source>
        <strain evidence="9 10">cv. Gransden 2004</strain>
    </source>
</reference>
<dbReference type="PaxDb" id="3218-PP1S117_32V6.1"/>
<dbReference type="PRINTS" id="PR00367">
    <property type="entry name" value="ETHRSPELEMNT"/>
</dbReference>
<reference evidence="9" key="3">
    <citation type="submission" date="2020-12" db="UniProtKB">
        <authorList>
            <consortium name="EnsemblPlants"/>
        </authorList>
    </citation>
    <scope>IDENTIFICATION</scope>
</reference>
<dbReference type="Gramene" id="Pp3c6_28370V3.3">
    <property type="protein sequence ID" value="Pp3c6_28370V3.3"/>
    <property type="gene ID" value="Pp3c6_28370"/>
</dbReference>
<feature type="compositionally biased region" description="Polar residues" evidence="6">
    <location>
        <begin position="28"/>
        <end position="42"/>
    </location>
</feature>
<evidence type="ECO:0000313" key="10">
    <source>
        <dbReference type="Proteomes" id="UP000006727"/>
    </source>
</evidence>
<dbReference type="GO" id="GO:0003677">
    <property type="term" value="F:DNA binding"/>
    <property type="evidence" value="ECO:0007669"/>
    <property type="project" value="UniProtKB-KW"/>
</dbReference>
<proteinExistence type="predicted"/>
<feature type="compositionally biased region" description="Polar residues" evidence="6">
    <location>
        <begin position="176"/>
        <end position="191"/>
    </location>
</feature>
<keyword evidence="3" id="KW-0238">DNA-binding</keyword>
<evidence type="ECO:0000256" key="3">
    <source>
        <dbReference type="ARBA" id="ARBA00023125"/>
    </source>
</evidence>
<evidence type="ECO:0000256" key="1">
    <source>
        <dbReference type="ARBA" id="ARBA00004123"/>
    </source>
</evidence>
<dbReference type="Gene3D" id="3.30.730.10">
    <property type="entry name" value="AP2/ERF domain"/>
    <property type="match status" value="1"/>
</dbReference>
<dbReference type="GO" id="GO:0003700">
    <property type="term" value="F:DNA-binding transcription factor activity"/>
    <property type="evidence" value="ECO:0007669"/>
    <property type="project" value="InterPro"/>
</dbReference>
<feature type="region of interest" description="Disordered" evidence="6">
    <location>
        <begin position="317"/>
        <end position="386"/>
    </location>
</feature>
<keyword evidence="2" id="KW-0805">Transcription regulation</keyword>
<evidence type="ECO:0000256" key="2">
    <source>
        <dbReference type="ARBA" id="ARBA00023015"/>
    </source>
</evidence>
<evidence type="ECO:0000256" key="6">
    <source>
        <dbReference type="SAM" id="MobiDB-lite"/>
    </source>
</evidence>
<dbReference type="FunFam" id="3.30.730.10:FF:000001">
    <property type="entry name" value="Ethylene-responsive transcription factor 2"/>
    <property type="match status" value="1"/>
</dbReference>
<keyword evidence="4" id="KW-0804">Transcription</keyword>
<dbReference type="EnsemblPlants" id="Pp3c6_28370V3.1">
    <property type="protein sequence ID" value="Pp3c6_28370V3.1"/>
    <property type="gene ID" value="Pp3c6_28370"/>
</dbReference>
<gene>
    <name evidence="9" type="primary">LOC112284010</name>
    <name evidence="8" type="ORF">PHYPA_009585</name>
</gene>
<dbReference type="GeneID" id="112284010"/>
<dbReference type="InterPro" id="IPR016177">
    <property type="entry name" value="DNA-bd_dom_sf"/>
</dbReference>
<dbReference type="SMART" id="SM00380">
    <property type="entry name" value="AP2"/>
    <property type="match status" value="1"/>
</dbReference>
<evidence type="ECO:0000259" key="7">
    <source>
        <dbReference type="PROSITE" id="PS51032"/>
    </source>
</evidence>
<feature type="region of interest" description="Disordered" evidence="6">
    <location>
        <begin position="403"/>
        <end position="439"/>
    </location>
</feature>